<accession>A0AAW9S9J4</accession>
<dbReference type="PROSITE" id="PS52016">
    <property type="entry name" value="TONB_DEPENDENT_REC_3"/>
    <property type="match status" value="1"/>
</dbReference>
<evidence type="ECO:0000313" key="4">
    <source>
        <dbReference type="EMBL" id="MEN7548013.1"/>
    </source>
</evidence>
<feature type="domain" description="TonB-dependent receptor plug" evidence="3">
    <location>
        <begin position="230"/>
        <end position="331"/>
    </location>
</feature>
<dbReference type="SUPFAM" id="SSF49464">
    <property type="entry name" value="Carboxypeptidase regulatory domain-like"/>
    <property type="match status" value="1"/>
</dbReference>
<dbReference type="GO" id="GO:0044718">
    <property type="term" value="P:siderophore transmembrane transport"/>
    <property type="evidence" value="ECO:0007669"/>
    <property type="project" value="TreeGrafter"/>
</dbReference>
<comment type="similarity">
    <text evidence="2">Belongs to the TonB-dependent receptor family.</text>
</comment>
<evidence type="ECO:0000256" key="1">
    <source>
        <dbReference type="ARBA" id="ARBA00022729"/>
    </source>
</evidence>
<keyword evidence="2" id="KW-0812">Transmembrane</keyword>
<dbReference type="RefSeq" id="WP_346820795.1">
    <property type="nucleotide sequence ID" value="NZ_JBDKWZ010000004.1"/>
</dbReference>
<sequence>MKWKLLRQIVIMSRYALCGLLLQLFLYGFLLAKEGNAQEYKRLENIYLSLEVQDMPLKKVFHKISLQTNLYFTYNRDLVKDDQKVSIDIGYCSLDQLLGRLSGKYHLGFKRINENIFVRKLPQNQYPVEDMTGRKLEKVRVSGTVTSEEGGEPLPGVSILVKGTSLGTTTDVNGQYNIQVEVGLVLQFSFIGYVTQELSIGTQTVIDLEMVPDVSQLEEVVVVGYGALKKESITGSVVRVNKELLRKSTAPNVSTALIGKMAGITSRHTDGRPGSATSIQIRNMGTPLYVIDGIQKDEEQFNNLDVNDIESVTVLKDASAAIYGIKASNGVVLVTTKRGKRGEENQVNINIYTGVQAWTRFPKFANAAQYVEGQIESDLNRFGETNWTPEDLGKWREGTEEGYRGFDWYDFGVNRLAPMTHANLNTSGGSEKINYYLSASYVNQEGSFEGFNFKRFNIQNNISGEIVNRLTIGTQINARVETRKNPGLPWFDDLTFPLWALFRNRPTERPFANDNPEYPADNGPRTAFNYALMSYEKSGYLKNRWRVFHGNLNAEYILPLDGLKVKTLYSYYFAQQHADVHEYAYDAYTYDRENDVYNRTGGNDNPYRDRDVQYIEENMLQSQLNYDKAFGKHAVSAVVAFEMTERQEPGFWIRANPASKYLDLIKTDEFQEIQDRYTESARMGFAARFNYNFSDKYILEIAGRYDGSWKFPKGKRWGLFPSLSVGYRMSEEVFFKEALGRVISDLKLRASIGKLGDDNVGIGNFDYIPGYNYGQGMAIFDGRTVTGIQARGLPVTGVSWIETINMNIGLDFSLWEGKLSGSIDYFKRKREGLTAVRNDVVIPNEIGISLPKENLESDMNTGFDAALNYTHHFAEFKYSIGANFTLARHKFLEVYKPRFGSSWHHYRNGTEDRWTNINWGYESIGQFQSQEEINNYPVDVDGKGNSTLLPGDIIYKDHNNDGIINTLDQRPIGYGAGLPLINFGINLGAEWKGFDVSVLLQGAGKYQVTLNSEMRQPFLGGGNVPVELMDRWHRKDLFDPNSAWVAGKYPSIRQDGLPSNNRHSDFWLKNVNYLRLRTLELGYTFSKKYLEKVKLEKVRVYANGFNLLTLDNLKVLDPEVSAGNGRMYPQSVAVNLGVNLTF</sequence>
<dbReference type="InterPro" id="IPR008969">
    <property type="entry name" value="CarboxyPept-like_regulatory"/>
</dbReference>
<dbReference type="GO" id="GO:0015344">
    <property type="term" value="F:siderophore uptake transmembrane transporter activity"/>
    <property type="evidence" value="ECO:0007669"/>
    <property type="project" value="TreeGrafter"/>
</dbReference>
<dbReference type="AlphaFoldDB" id="A0AAW9S9J4"/>
<dbReference type="Gene3D" id="2.170.130.10">
    <property type="entry name" value="TonB-dependent receptor, plug domain"/>
    <property type="match status" value="1"/>
</dbReference>
<dbReference type="PANTHER" id="PTHR30069:SF29">
    <property type="entry name" value="HEMOGLOBIN AND HEMOGLOBIN-HAPTOGLOBIN-BINDING PROTEIN 1-RELATED"/>
    <property type="match status" value="1"/>
</dbReference>
<keyword evidence="5" id="KW-1185">Reference proteome</keyword>
<comment type="subcellular location">
    <subcellularLocation>
        <location evidence="2">Cell outer membrane</location>
        <topology evidence="2">Multi-pass membrane protein</topology>
    </subcellularLocation>
</comment>
<keyword evidence="2" id="KW-0998">Cell outer membrane</keyword>
<dbReference type="InterPro" id="IPR012910">
    <property type="entry name" value="Plug_dom"/>
</dbReference>
<dbReference type="InterPro" id="IPR023996">
    <property type="entry name" value="TonB-dep_OMP_SusC/RagA"/>
</dbReference>
<dbReference type="InterPro" id="IPR023997">
    <property type="entry name" value="TonB-dep_OMP_SusC/RagA_CS"/>
</dbReference>
<dbReference type="GO" id="GO:0009279">
    <property type="term" value="C:cell outer membrane"/>
    <property type="evidence" value="ECO:0007669"/>
    <property type="project" value="UniProtKB-SubCell"/>
</dbReference>
<dbReference type="InterPro" id="IPR037066">
    <property type="entry name" value="Plug_dom_sf"/>
</dbReference>
<evidence type="ECO:0000259" key="3">
    <source>
        <dbReference type="Pfam" id="PF07715"/>
    </source>
</evidence>
<dbReference type="NCBIfam" id="TIGR04056">
    <property type="entry name" value="OMP_RagA_SusC"/>
    <property type="match status" value="1"/>
</dbReference>
<evidence type="ECO:0000256" key="2">
    <source>
        <dbReference type="PROSITE-ProRule" id="PRU01360"/>
    </source>
</evidence>
<dbReference type="PANTHER" id="PTHR30069">
    <property type="entry name" value="TONB-DEPENDENT OUTER MEMBRANE RECEPTOR"/>
    <property type="match status" value="1"/>
</dbReference>
<keyword evidence="4" id="KW-0675">Receptor</keyword>
<dbReference type="InterPro" id="IPR039426">
    <property type="entry name" value="TonB-dep_rcpt-like"/>
</dbReference>
<dbReference type="Proteomes" id="UP001403385">
    <property type="component" value="Unassembled WGS sequence"/>
</dbReference>
<evidence type="ECO:0000313" key="5">
    <source>
        <dbReference type="Proteomes" id="UP001403385"/>
    </source>
</evidence>
<keyword evidence="1" id="KW-0732">Signal</keyword>
<gene>
    <name evidence="4" type="ORF">AAG747_08835</name>
</gene>
<comment type="caution">
    <text evidence="4">The sequence shown here is derived from an EMBL/GenBank/DDBJ whole genome shotgun (WGS) entry which is preliminary data.</text>
</comment>
<keyword evidence="2" id="KW-1134">Transmembrane beta strand</keyword>
<dbReference type="Pfam" id="PF13715">
    <property type="entry name" value="CarbopepD_reg_2"/>
    <property type="match status" value="1"/>
</dbReference>
<keyword evidence="2" id="KW-0472">Membrane</keyword>
<dbReference type="Gene3D" id="2.60.40.1120">
    <property type="entry name" value="Carboxypeptidase-like, regulatory domain"/>
    <property type="match status" value="1"/>
</dbReference>
<dbReference type="SUPFAM" id="SSF56935">
    <property type="entry name" value="Porins"/>
    <property type="match status" value="1"/>
</dbReference>
<organism evidence="4 5">
    <name type="scientific">Rapidithrix thailandica</name>
    <dbReference type="NCBI Taxonomy" id="413964"/>
    <lineage>
        <taxon>Bacteria</taxon>
        <taxon>Pseudomonadati</taxon>
        <taxon>Bacteroidota</taxon>
        <taxon>Cytophagia</taxon>
        <taxon>Cytophagales</taxon>
        <taxon>Flammeovirgaceae</taxon>
        <taxon>Rapidithrix</taxon>
    </lineage>
</organism>
<reference evidence="4 5" key="1">
    <citation type="submission" date="2024-04" db="EMBL/GenBank/DDBJ databases">
        <title>Novel genus in family Flammeovirgaceae.</title>
        <authorList>
            <person name="Nguyen T.H."/>
            <person name="Vuong T.Q."/>
            <person name="Le H."/>
            <person name="Kim S.-G."/>
        </authorList>
    </citation>
    <scope>NUCLEOTIDE SEQUENCE [LARGE SCALE GENOMIC DNA]</scope>
    <source>
        <strain evidence="4 5">JCM 23209</strain>
    </source>
</reference>
<proteinExistence type="inferred from homology"/>
<dbReference type="EMBL" id="JBDKWZ010000004">
    <property type="protein sequence ID" value="MEN7548013.1"/>
    <property type="molecule type" value="Genomic_DNA"/>
</dbReference>
<keyword evidence="2" id="KW-0813">Transport</keyword>
<dbReference type="Pfam" id="PF07715">
    <property type="entry name" value="Plug"/>
    <property type="match status" value="1"/>
</dbReference>
<protein>
    <submittedName>
        <fullName evidence="4">TonB-dependent receptor</fullName>
    </submittedName>
</protein>
<dbReference type="NCBIfam" id="TIGR04057">
    <property type="entry name" value="SusC_RagA_signa"/>
    <property type="match status" value="1"/>
</dbReference>
<name>A0AAW9S9J4_9BACT</name>